<evidence type="ECO:0000256" key="1">
    <source>
        <dbReference type="SAM" id="MobiDB-lite"/>
    </source>
</evidence>
<organism evidence="2 3">
    <name type="scientific">Smittium mucronatum</name>
    <dbReference type="NCBI Taxonomy" id="133383"/>
    <lineage>
        <taxon>Eukaryota</taxon>
        <taxon>Fungi</taxon>
        <taxon>Fungi incertae sedis</taxon>
        <taxon>Zoopagomycota</taxon>
        <taxon>Kickxellomycotina</taxon>
        <taxon>Harpellomycetes</taxon>
        <taxon>Harpellales</taxon>
        <taxon>Legeriomycetaceae</taxon>
        <taxon>Smittium</taxon>
    </lineage>
</organism>
<sequence>MGKGFNLPTERPPLALLQVG</sequence>
<gene>
    <name evidence="2" type="ORF">AYI68_g3247</name>
</gene>
<proteinExistence type="predicted"/>
<feature type="non-terminal residue" evidence="2">
    <location>
        <position position="20"/>
    </location>
</feature>
<comment type="caution">
    <text evidence="2">The sequence shown here is derived from an EMBL/GenBank/DDBJ whole genome shotgun (WGS) entry which is preliminary data.</text>
</comment>
<accession>A0A1R0H0G6</accession>
<dbReference type="AlphaFoldDB" id="A0A1R0H0G6"/>
<evidence type="ECO:0000313" key="3">
    <source>
        <dbReference type="Proteomes" id="UP000187455"/>
    </source>
</evidence>
<feature type="region of interest" description="Disordered" evidence="1">
    <location>
        <begin position="1"/>
        <end position="20"/>
    </location>
</feature>
<protein>
    <submittedName>
        <fullName evidence="2">Uncharacterized protein</fullName>
    </submittedName>
</protein>
<name>A0A1R0H0G6_9FUNG</name>
<dbReference type="EMBL" id="LSSL01001355">
    <property type="protein sequence ID" value="OLY82627.1"/>
    <property type="molecule type" value="Genomic_DNA"/>
</dbReference>
<dbReference type="Proteomes" id="UP000187455">
    <property type="component" value="Unassembled WGS sequence"/>
</dbReference>
<reference evidence="2 3" key="1">
    <citation type="journal article" date="2016" name="Mol. Biol. Evol.">
        <title>Genome-Wide Survey of Gut Fungi (Harpellales) Reveals the First Horizontally Transferred Ubiquitin Gene from a Mosquito Host.</title>
        <authorList>
            <person name="Wang Y."/>
            <person name="White M.M."/>
            <person name="Kvist S."/>
            <person name="Moncalvo J.M."/>
        </authorList>
    </citation>
    <scope>NUCLEOTIDE SEQUENCE [LARGE SCALE GENOMIC DNA]</scope>
    <source>
        <strain evidence="2 3">ALG-7-W6</strain>
    </source>
</reference>
<evidence type="ECO:0000313" key="2">
    <source>
        <dbReference type="EMBL" id="OLY82627.1"/>
    </source>
</evidence>
<keyword evidence="3" id="KW-1185">Reference proteome</keyword>